<evidence type="ECO:0000256" key="8">
    <source>
        <dbReference type="ARBA" id="ARBA00031254"/>
    </source>
</evidence>
<keyword evidence="5 9" id="KW-0010">Activator</keyword>
<evidence type="ECO:0000256" key="10">
    <source>
        <dbReference type="SAM" id="Coils"/>
    </source>
</evidence>
<organism evidence="13 14">
    <name type="scientific">Orchesella cincta</name>
    <name type="common">Springtail</name>
    <name type="synonym">Podura cincta</name>
    <dbReference type="NCBI Taxonomy" id="48709"/>
    <lineage>
        <taxon>Eukaryota</taxon>
        <taxon>Metazoa</taxon>
        <taxon>Ecdysozoa</taxon>
        <taxon>Arthropoda</taxon>
        <taxon>Hexapoda</taxon>
        <taxon>Collembola</taxon>
        <taxon>Entomobryomorpha</taxon>
        <taxon>Entomobryoidea</taxon>
        <taxon>Orchesellidae</taxon>
        <taxon>Orchesellinae</taxon>
        <taxon>Orchesella</taxon>
    </lineage>
</organism>
<keyword evidence="7 9" id="KW-0539">Nucleus</keyword>
<sequence length="1474" mass="159934">MRLDFEIWKVGIGSENPRLQIQFSNHKLWSKITVVSNLELLQDMDMMGMQPKASPAGQTPMNSNNAPGGMHPSISNNSSMMDTSSSGVPPQQQQQGGNQMGEQNSMPLSQMLASAVNNMGGLSTTKSINTTVTPSWRLELMMEKLRQKRNQLKPLQETAKNLRQALMERRCILDPSDKLHLQKCLDTLQQSIKVNSLSSMVERLDMVSRQLGLQFTPGETGQEWFISSDMFYLEVLIDSNGVVRDIKIQHEGKTEQLASSIKSFLFITARSVLVEYQCPDLIKSLEVQDFKDFTAHLQGLISIYNLNADKIIKSKAFIALQALEADLAAMASTYSNQETGERLIMKSLLGHFQPRRGGHPVKLTYYISPYEFFDKDTKTCVPNDIAEIVKRQIGTSATVSIQGSPGINRKLQMSATVNIMRTPDGKNLPRYGTLNATNSTALPACFVINLGKPIPIFKELLTAIQTTTGIENVVTGESQPILNLVTQVVSGNQLDCSEEKGLFVTLPDQHHCYFMTETAGMEGVLISSISFTLASQLPQVIVTLRQQLTFNTLVGSCVRLCSKPVESGSIVFEVSALSHHNLSVSFQHPLDDSLVTLEFDLRDVSHPQCRVHALYSTTPDMIPTLEEHACRVIQRSMSIPVTVRAVIRRWQSMKLKTDIPKPDSLIPAPSNSSSSTNPLLPVGAPSCGLESQQTQQPTFKQCMNYNAPAQTAPIDFISYMSNPIFASLSQNFQSQSQSKNGQGQMTPHSLAASSSVLQGLLDQNNPAKRRKRNKTSTEIQKSPVRQKSPIRQEEPGAAGTAWMTELGLGLEQDGRWNIDITPVNSAAEELKRKFPVKRSVSLDSNVESEDRLPSLSITPVNATAGGTSSTVNSLLASIRPGIEIIPLPNPPIAPTIPNSITVTPILPNSTDIKKIKKRPEDMLEKKKIKKLDIKHVNKLQQQGGKPSVSTMKSVSTLPKTKKLTKSPMDMKKSGDPNKMEKDKSLVIYQPPKTQAATQAVAAALAAAKTQAVPKKSSLDSIINKLKSAAPADIGDSPGKKSEQMSTKDLLKASSSITDIIQKTASKVNEYSVKSSSGLVPGGGLKLTINKSLTAPKFGMELNMKKKTVLKRPLGQKPKSLTPLKDDLKRPLLKKEEMSKITDTRKLYMPSLEGALFKDNPPKFDLKNFQIPKKSKPIEKVETPPPAQSEKNSDLVVESIITTPSTPPQITPPRQPTPQPMVSATPTPTTSSSNPNPLPALTPIGPPPPPIITPSSVPVEPTNNVPRTEEPKIESPVVDIPPPPPPQPLPMAMPQKETIISPESPEPMDTSESIATPQNIPTTPPTTADDAPAAPTEKTSEAETVIPPRSTTPAPPPRSVTPAPPRATTPSPMTATTTTTTNNSVTSAPATVEKVAVEETSTVPPPPPPPASEPSPVVSMTCITVKSPAPNSPMLALRSPLIVQSPHTPFTIDDDLMDEALIGGGPSNNDKAASS</sequence>
<comment type="similarity">
    <text evidence="2 9">Belongs to the Mediator complex subunit 1 family.</text>
</comment>
<feature type="compositionally biased region" description="Low complexity" evidence="11">
    <location>
        <begin position="73"/>
        <end position="104"/>
    </location>
</feature>
<keyword evidence="6 9" id="KW-0804">Transcription</keyword>
<feature type="compositionally biased region" description="Polar residues" evidence="11">
    <location>
        <begin position="56"/>
        <end position="66"/>
    </location>
</feature>
<comment type="caution">
    <text evidence="13">The sequence shown here is derived from an EMBL/GenBank/DDBJ whole genome shotgun (WGS) entry which is preliminary data.</text>
</comment>
<keyword evidence="10" id="KW-0175">Coiled coil</keyword>
<dbReference type="Pfam" id="PF10744">
    <property type="entry name" value="Med1"/>
    <property type="match status" value="1"/>
</dbReference>
<evidence type="ECO:0000256" key="6">
    <source>
        <dbReference type="ARBA" id="ARBA00023163"/>
    </source>
</evidence>
<dbReference type="GO" id="GO:0016592">
    <property type="term" value="C:mediator complex"/>
    <property type="evidence" value="ECO:0007669"/>
    <property type="project" value="InterPro"/>
</dbReference>
<feature type="compositionally biased region" description="Pro residues" evidence="11">
    <location>
        <begin position="1204"/>
        <end position="1218"/>
    </location>
</feature>
<dbReference type="OMA" id="NMKERHE"/>
<comment type="subcellular location">
    <subcellularLocation>
        <location evidence="1 9">Nucleus</location>
    </subcellularLocation>
</comment>
<dbReference type="InterPro" id="IPR019680">
    <property type="entry name" value="Mediator_Med1"/>
</dbReference>
<name>A0A1D2M980_ORCCI</name>
<proteinExistence type="inferred from homology"/>
<feature type="compositionally biased region" description="Polar residues" evidence="11">
    <location>
        <begin position="940"/>
        <end position="951"/>
    </location>
</feature>
<keyword evidence="4 9" id="KW-0805">Transcription regulation</keyword>
<protein>
    <recommendedName>
        <fullName evidence="3 9">Mediator of RNA polymerase II transcription subunit 1</fullName>
    </recommendedName>
    <alternativeName>
        <fullName evidence="8 9">Mediator complex subunit 1</fullName>
    </alternativeName>
</protein>
<feature type="region of interest" description="Disordered" evidence="11">
    <location>
        <begin position="1174"/>
        <end position="1193"/>
    </location>
</feature>
<reference evidence="13 14" key="1">
    <citation type="journal article" date="2016" name="Genome Biol. Evol.">
        <title>Gene Family Evolution Reflects Adaptation to Soil Environmental Stressors in the Genome of the Collembolan Orchesella cincta.</title>
        <authorList>
            <person name="Faddeeva-Vakhrusheva A."/>
            <person name="Derks M.F."/>
            <person name="Anvar S.Y."/>
            <person name="Agamennone V."/>
            <person name="Suring W."/>
            <person name="Smit S."/>
            <person name="van Straalen N.M."/>
            <person name="Roelofs D."/>
        </authorList>
    </citation>
    <scope>NUCLEOTIDE SEQUENCE [LARGE SCALE GENOMIC DNA]</scope>
    <source>
        <tissue evidence="13">Mixed pool</tissue>
    </source>
</reference>
<dbReference type="PANTHER" id="PTHR12881">
    <property type="entry name" value="MEDIATOR OF RNA POLYMERASE II TRANSCRIPTION SUBUNIT 1"/>
    <property type="match status" value="1"/>
</dbReference>
<evidence type="ECO:0000313" key="14">
    <source>
        <dbReference type="Proteomes" id="UP000094527"/>
    </source>
</evidence>
<feature type="region of interest" description="Disordered" evidence="11">
    <location>
        <begin position="763"/>
        <end position="797"/>
    </location>
</feature>
<evidence type="ECO:0000256" key="9">
    <source>
        <dbReference type="RuleBase" id="RU364059"/>
    </source>
</evidence>
<feature type="compositionally biased region" description="Low complexity" evidence="11">
    <location>
        <begin position="1222"/>
        <end position="1234"/>
    </location>
</feature>
<evidence type="ECO:0000256" key="7">
    <source>
        <dbReference type="ARBA" id="ARBA00023242"/>
    </source>
</evidence>
<dbReference type="GO" id="GO:0003712">
    <property type="term" value="F:transcription coregulator activity"/>
    <property type="evidence" value="ECO:0007669"/>
    <property type="project" value="InterPro"/>
</dbReference>
<feature type="compositionally biased region" description="Pro residues" evidence="11">
    <location>
        <begin position="1235"/>
        <end position="1251"/>
    </location>
</feature>
<feature type="compositionally biased region" description="Basic and acidic residues" evidence="11">
    <location>
        <begin position="968"/>
        <end position="980"/>
    </location>
</feature>
<evidence type="ECO:0000256" key="11">
    <source>
        <dbReference type="SAM" id="MobiDB-lite"/>
    </source>
</evidence>
<accession>A0A1D2M980</accession>
<dbReference type="GO" id="GO:0045944">
    <property type="term" value="P:positive regulation of transcription by RNA polymerase II"/>
    <property type="evidence" value="ECO:0007669"/>
    <property type="project" value="UniProtKB-ARBA"/>
</dbReference>
<feature type="region of interest" description="Disordered" evidence="11">
    <location>
        <begin position="49"/>
        <end position="104"/>
    </location>
</feature>
<dbReference type="InterPro" id="IPR051999">
    <property type="entry name" value="Mediator_complex_subunit_1"/>
</dbReference>
<feature type="region of interest" description="Disordered" evidence="11">
    <location>
        <begin position="659"/>
        <end position="693"/>
    </location>
</feature>
<evidence type="ECO:0000313" key="13">
    <source>
        <dbReference type="EMBL" id="ODM89520.1"/>
    </source>
</evidence>
<evidence type="ECO:0000256" key="2">
    <source>
        <dbReference type="ARBA" id="ARBA00006210"/>
    </source>
</evidence>
<feature type="compositionally biased region" description="Polar residues" evidence="11">
    <location>
        <begin position="776"/>
        <end position="785"/>
    </location>
</feature>
<dbReference type="PANTHER" id="PTHR12881:SF10">
    <property type="entry name" value="MEDIATOR OF RNA POLYMERASE II TRANSCRIPTION SUBUNIT 1"/>
    <property type="match status" value="1"/>
</dbReference>
<feature type="compositionally biased region" description="Polar residues" evidence="11">
    <location>
        <begin position="1309"/>
        <end position="1319"/>
    </location>
</feature>
<dbReference type="OrthoDB" id="2281547at2759"/>
<gene>
    <name evidence="13" type="ORF">Ocin01_17162</name>
</gene>
<dbReference type="EMBL" id="LJIJ01002572">
    <property type="protein sequence ID" value="ODM89520.1"/>
    <property type="molecule type" value="Genomic_DNA"/>
</dbReference>
<feature type="compositionally biased region" description="Low complexity" evidence="11">
    <location>
        <begin position="1324"/>
        <end position="1335"/>
    </location>
</feature>
<dbReference type="STRING" id="48709.A0A1D2M980"/>
<feature type="compositionally biased region" description="Low complexity" evidence="11">
    <location>
        <begin position="1367"/>
        <end position="1390"/>
    </location>
</feature>
<feature type="region of interest" description="Disordered" evidence="11">
    <location>
        <begin position="1202"/>
        <end position="1416"/>
    </location>
</feature>
<feature type="region of interest" description="Disordered" evidence="11">
    <location>
        <begin position="940"/>
        <end position="980"/>
    </location>
</feature>
<keyword evidence="14" id="KW-1185">Reference proteome</keyword>
<feature type="domain" description="Mediator complex subunit Med1" evidence="12">
    <location>
        <begin position="182"/>
        <end position="559"/>
    </location>
</feature>
<dbReference type="Proteomes" id="UP000094527">
    <property type="component" value="Unassembled WGS sequence"/>
</dbReference>
<evidence type="ECO:0000256" key="1">
    <source>
        <dbReference type="ARBA" id="ARBA00004123"/>
    </source>
</evidence>
<feature type="compositionally biased region" description="Pro residues" evidence="11">
    <location>
        <begin position="1352"/>
        <end position="1366"/>
    </location>
</feature>
<feature type="compositionally biased region" description="Pro residues" evidence="11">
    <location>
        <begin position="1402"/>
        <end position="1412"/>
    </location>
</feature>
<evidence type="ECO:0000256" key="4">
    <source>
        <dbReference type="ARBA" id="ARBA00023015"/>
    </source>
</evidence>
<feature type="coiled-coil region" evidence="10">
    <location>
        <begin position="138"/>
        <end position="165"/>
    </location>
</feature>
<comment type="function">
    <text evidence="9">Component of the Mediator complex, a coactivator involved in the regulated transcription of nearly all RNA polymerase II-dependent genes. Mediator functions as a bridge to convey information from gene-specific regulatory proteins to the basal RNA polymerase II transcription machinery. Mediator is recruited to promoters by direct interactions with regulatory proteins and serves as a scaffold for the assembly of a functional preinitiation complex with RNA polymerase II and the general transcription factors.</text>
</comment>
<feature type="compositionally biased region" description="Pro residues" evidence="11">
    <location>
        <begin position="1278"/>
        <end position="1290"/>
    </location>
</feature>
<dbReference type="PRINTS" id="PR01217">
    <property type="entry name" value="PRICHEXTENSN"/>
</dbReference>
<evidence type="ECO:0000256" key="5">
    <source>
        <dbReference type="ARBA" id="ARBA00023159"/>
    </source>
</evidence>
<evidence type="ECO:0000259" key="12">
    <source>
        <dbReference type="Pfam" id="PF10744"/>
    </source>
</evidence>
<feature type="compositionally biased region" description="Low complexity" evidence="11">
    <location>
        <begin position="664"/>
        <end position="681"/>
    </location>
</feature>
<evidence type="ECO:0000256" key="3">
    <source>
        <dbReference type="ARBA" id="ARBA00020612"/>
    </source>
</evidence>